<feature type="binding site" evidence="3">
    <location>
        <position position="200"/>
    </location>
    <ligand>
        <name>Mg(2+)</name>
        <dbReference type="ChEBI" id="CHEBI:18420"/>
        <label>1</label>
        <note>catalytic</note>
    </ligand>
</feature>
<comment type="cofactor">
    <cofactor evidence="3">
        <name>Mg(2+)</name>
        <dbReference type="ChEBI" id="CHEBI:18420"/>
    </cofactor>
</comment>
<dbReference type="AlphaFoldDB" id="B8C589"/>
<feature type="binding site" evidence="3">
    <location>
        <position position="117"/>
    </location>
    <ligand>
        <name>Mg(2+)</name>
        <dbReference type="ChEBI" id="CHEBI:18420"/>
        <label>1</label>
        <note>catalytic</note>
    </ligand>
</feature>
<evidence type="ECO:0000313" key="6">
    <source>
        <dbReference type="Proteomes" id="UP000001449"/>
    </source>
</evidence>
<evidence type="ECO:0000256" key="1">
    <source>
        <dbReference type="ARBA" id="ARBA00009759"/>
    </source>
</evidence>
<name>B8C589_THAPS</name>
<keyword evidence="3" id="KW-0479">Metal-binding</keyword>
<gene>
    <name evidence="5" type="ORF">THAPSDRAFT_5989</name>
</gene>
<evidence type="ECO:0000256" key="2">
    <source>
        <dbReference type="ARBA" id="ARBA00012633"/>
    </source>
</evidence>
<reference evidence="5 6" key="2">
    <citation type="journal article" date="2008" name="Nature">
        <title>The Phaeodactylum genome reveals the evolutionary history of diatom genomes.</title>
        <authorList>
            <person name="Bowler C."/>
            <person name="Allen A.E."/>
            <person name="Badger J.H."/>
            <person name="Grimwood J."/>
            <person name="Jabbari K."/>
            <person name="Kuo A."/>
            <person name="Maheswari U."/>
            <person name="Martens C."/>
            <person name="Maumus F."/>
            <person name="Otillar R.P."/>
            <person name="Rayko E."/>
            <person name="Salamov A."/>
            <person name="Vandepoele K."/>
            <person name="Beszteri B."/>
            <person name="Gruber A."/>
            <person name="Heijde M."/>
            <person name="Katinka M."/>
            <person name="Mock T."/>
            <person name="Valentin K."/>
            <person name="Verret F."/>
            <person name="Berges J.A."/>
            <person name="Brownlee C."/>
            <person name="Cadoret J.P."/>
            <person name="Chiovitti A."/>
            <person name="Choi C.J."/>
            <person name="Coesel S."/>
            <person name="De Martino A."/>
            <person name="Detter J.C."/>
            <person name="Durkin C."/>
            <person name="Falciatore A."/>
            <person name="Fournet J."/>
            <person name="Haruta M."/>
            <person name="Huysman M.J."/>
            <person name="Jenkins B.D."/>
            <person name="Jiroutova K."/>
            <person name="Jorgensen R.E."/>
            <person name="Joubert Y."/>
            <person name="Kaplan A."/>
            <person name="Kroger N."/>
            <person name="Kroth P.G."/>
            <person name="La Roche J."/>
            <person name="Lindquist E."/>
            <person name="Lommer M."/>
            <person name="Martin-Jezequel V."/>
            <person name="Lopez P.J."/>
            <person name="Lucas S."/>
            <person name="Mangogna M."/>
            <person name="McGinnis K."/>
            <person name="Medlin L.K."/>
            <person name="Montsant A."/>
            <person name="Oudot-Le Secq M.P."/>
            <person name="Napoli C."/>
            <person name="Obornik M."/>
            <person name="Parker M.S."/>
            <person name="Petit J.L."/>
            <person name="Porcel B.M."/>
            <person name="Poulsen N."/>
            <person name="Robison M."/>
            <person name="Rychlewski L."/>
            <person name="Rynearson T.A."/>
            <person name="Schmutz J."/>
            <person name="Shapiro H."/>
            <person name="Siaut M."/>
            <person name="Stanley M."/>
            <person name="Sussman M.R."/>
            <person name="Taylor A.R."/>
            <person name="Vardi A."/>
            <person name="von Dassow P."/>
            <person name="Vyverman W."/>
            <person name="Willis A."/>
            <person name="Wyrwicz L.S."/>
            <person name="Rokhsar D.S."/>
            <person name="Weissenbach J."/>
            <person name="Armbrust E.V."/>
            <person name="Green B.R."/>
            <person name="Van de Peer Y."/>
            <person name="Grigoriev I.V."/>
        </authorList>
    </citation>
    <scope>NUCLEOTIDE SEQUENCE [LARGE SCALE GENOMIC DNA]</scope>
    <source>
        <strain evidence="5 6">CCMP1335</strain>
    </source>
</reference>
<dbReference type="SUPFAM" id="SSF56655">
    <property type="entry name" value="Carbohydrate phosphatase"/>
    <property type="match status" value="1"/>
</dbReference>
<feature type="compositionally biased region" description="Basic and acidic residues" evidence="4">
    <location>
        <begin position="101"/>
        <end position="116"/>
    </location>
</feature>
<feature type="compositionally biased region" description="Gly residues" evidence="4">
    <location>
        <begin position="132"/>
        <end position="141"/>
    </location>
</feature>
<proteinExistence type="inferred from homology"/>
<keyword evidence="3" id="KW-0460">Magnesium</keyword>
<dbReference type="STRING" id="35128.B8C589"/>
<evidence type="ECO:0000256" key="4">
    <source>
        <dbReference type="SAM" id="MobiDB-lite"/>
    </source>
</evidence>
<feature type="compositionally biased region" description="Acidic residues" evidence="4">
    <location>
        <begin position="117"/>
        <end position="128"/>
    </location>
</feature>
<dbReference type="eggNOG" id="ENOG502T13S">
    <property type="taxonomic scope" value="Eukaryota"/>
</dbReference>
<reference evidence="5 6" key="1">
    <citation type="journal article" date="2004" name="Science">
        <title>The genome of the diatom Thalassiosira pseudonana: ecology, evolution, and metabolism.</title>
        <authorList>
            <person name="Armbrust E.V."/>
            <person name="Berges J.A."/>
            <person name="Bowler C."/>
            <person name="Green B.R."/>
            <person name="Martinez D."/>
            <person name="Putnam N.H."/>
            <person name="Zhou S."/>
            <person name="Allen A.E."/>
            <person name="Apt K.E."/>
            <person name="Bechner M."/>
            <person name="Brzezinski M.A."/>
            <person name="Chaal B.K."/>
            <person name="Chiovitti A."/>
            <person name="Davis A.K."/>
            <person name="Demarest M.S."/>
            <person name="Detter J.C."/>
            <person name="Glavina T."/>
            <person name="Goodstein D."/>
            <person name="Hadi M.Z."/>
            <person name="Hellsten U."/>
            <person name="Hildebrand M."/>
            <person name="Jenkins B.D."/>
            <person name="Jurka J."/>
            <person name="Kapitonov V.V."/>
            <person name="Kroger N."/>
            <person name="Lau W.W."/>
            <person name="Lane T.W."/>
            <person name="Larimer F.W."/>
            <person name="Lippmeier J.C."/>
            <person name="Lucas S."/>
            <person name="Medina M."/>
            <person name="Montsant A."/>
            <person name="Obornik M."/>
            <person name="Parker M.S."/>
            <person name="Palenik B."/>
            <person name="Pazour G.J."/>
            <person name="Richardson P.M."/>
            <person name="Rynearson T.A."/>
            <person name="Saito M.A."/>
            <person name="Schwartz D.C."/>
            <person name="Thamatrakoln K."/>
            <person name="Valentin K."/>
            <person name="Vardi A."/>
            <person name="Wilkerson F.P."/>
            <person name="Rokhsar D.S."/>
        </authorList>
    </citation>
    <scope>NUCLEOTIDE SEQUENCE [LARGE SCALE GENOMIC DNA]</scope>
    <source>
        <strain evidence="5 6">CCMP1335</strain>
    </source>
</reference>
<accession>B8C589</accession>
<dbReference type="GO" id="GO:0046872">
    <property type="term" value="F:metal ion binding"/>
    <property type="evidence" value="ECO:0007669"/>
    <property type="project" value="UniProtKB-KW"/>
</dbReference>
<feature type="binding site" evidence="3">
    <location>
        <position position="199"/>
    </location>
    <ligand>
        <name>Mg(2+)</name>
        <dbReference type="ChEBI" id="CHEBI:18420"/>
        <label>1</label>
        <note>catalytic</note>
    </ligand>
</feature>
<dbReference type="HOGENOM" id="CLU_528445_0_0_1"/>
<feature type="region of interest" description="Disordered" evidence="4">
    <location>
        <begin position="400"/>
        <end position="434"/>
    </location>
</feature>
<dbReference type="KEGG" id="tps:THAPSDRAFT_5989"/>
<keyword evidence="6" id="KW-1185">Reference proteome</keyword>
<dbReference type="EMBL" id="CM000643">
    <property type="protein sequence ID" value="EED91077.1"/>
    <property type="molecule type" value="Genomic_DNA"/>
</dbReference>
<dbReference type="InterPro" id="IPR000760">
    <property type="entry name" value="Inositol_monophosphatase-like"/>
</dbReference>
<dbReference type="EC" id="3.1.3.7" evidence="2"/>
<feature type="compositionally biased region" description="Low complexity" evidence="4">
    <location>
        <begin position="413"/>
        <end position="434"/>
    </location>
</feature>
<organism evidence="5 6">
    <name type="scientific">Thalassiosira pseudonana</name>
    <name type="common">Marine diatom</name>
    <name type="synonym">Cyclotella nana</name>
    <dbReference type="NCBI Taxonomy" id="35128"/>
    <lineage>
        <taxon>Eukaryota</taxon>
        <taxon>Sar</taxon>
        <taxon>Stramenopiles</taxon>
        <taxon>Ochrophyta</taxon>
        <taxon>Bacillariophyta</taxon>
        <taxon>Coscinodiscophyceae</taxon>
        <taxon>Thalassiosirophycidae</taxon>
        <taxon>Thalassiosirales</taxon>
        <taxon>Thalassiosiraceae</taxon>
        <taxon>Thalassiosira</taxon>
    </lineage>
</organism>
<dbReference type="PANTHER" id="PTHR43028">
    <property type="entry name" value="3'(2'),5'-BISPHOSPHATE NUCLEOTIDASE 1"/>
    <property type="match status" value="1"/>
</dbReference>
<dbReference type="Gene3D" id="3.40.190.80">
    <property type="match status" value="1"/>
</dbReference>
<dbReference type="Proteomes" id="UP000001449">
    <property type="component" value="Chromosome 6"/>
</dbReference>
<dbReference type="GeneID" id="7448426"/>
<evidence type="ECO:0000313" key="5">
    <source>
        <dbReference type="EMBL" id="EED91077.1"/>
    </source>
</evidence>
<evidence type="ECO:0000256" key="3">
    <source>
        <dbReference type="PIRSR" id="PIRSR600760-2"/>
    </source>
</evidence>
<feature type="binding site" evidence="3">
    <location>
        <position position="197"/>
    </location>
    <ligand>
        <name>Mg(2+)</name>
        <dbReference type="ChEBI" id="CHEBI:18420"/>
        <label>1</label>
        <note>catalytic</note>
    </ligand>
</feature>
<dbReference type="PaxDb" id="35128-Thaps5989"/>
<dbReference type="InterPro" id="IPR050725">
    <property type="entry name" value="CysQ/Inositol_MonoPase"/>
</dbReference>
<dbReference type="GO" id="GO:0008441">
    <property type="term" value="F:3'(2'),5'-bisphosphate nucleotidase activity"/>
    <property type="evidence" value="ECO:0007669"/>
    <property type="project" value="UniProtKB-EC"/>
</dbReference>
<dbReference type="InParanoid" id="B8C589"/>
<protein>
    <recommendedName>
        <fullName evidence="2">3'(2'),5'-bisphosphate nucleotidase</fullName>
        <ecNumber evidence="2">3.1.3.7</ecNumber>
    </recommendedName>
</protein>
<dbReference type="PANTHER" id="PTHR43028:SF5">
    <property type="entry name" value="3'(2'),5'-BISPHOSPHATE NUCLEOTIDASE 1"/>
    <property type="match status" value="1"/>
</dbReference>
<dbReference type="RefSeq" id="XP_002290970.1">
    <property type="nucleotide sequence ID" value="XM_002290934.1"/>
</dbReference>
<dbReference type="Pfam" id="PF00459">
    <property type="entry name" value="Inositol_P"/>
    <property type="match status" value="1"/>
</dbReference>
<comment type="similarity">
    <text evidence="1">Belongs to the inositol monophosphatase superfamily.</text>
</comment>
<dbReference type="Gene3D" id="3.30.540.10">
    <property type="entry name" value="Fructose-1,6-Bisphosphatase, subunit A, domain 1"/>
    <property type="match status" value="1"/>
</dbReference>
<sequence length="516" mass="55506">MNTPPHNLTINAIHLPTLLSTTIDSCRRGCEVIRSVRARSSNSAAIISHTYKLSTSHNTVNPLTNAVEIDPRSALTEADEASQVVVVECLKSCWGEEMECRRDGDGEERPRLKLVGEEDTMDSFDEGEKDGGGSGEVGGSQVGNNNNNNNSTSCALFEKYNTPHPDGEPVTDDLFGAPTHYRTTQQTASDDLIVFIDPLDGTREYIENRIHNVQCLIGITCNGIPIAGAVGLPFGTGAVNSEENEIEVAYGMVMPQDLTLLSSVEKLAAVVGDGKKRNQNVVNSQWNVIYSGVKCYDALNRMSLDDAAITLEKGLMSGLDAANEEDDETLVVLSGDSKKPALQMAMDCLEKQILVQPSTLGGTSDGDDLKQRLCPPYRKIISGGCGNKILYLGRRHQQLVEKRRRQHQTNDESATATSTASSPQSPIVGSISIAPPGSSSWDTAAPTAVLLAMDTNSLVTDLVGRPLIYDGIHLTNECGVVVSSGEIAVGVHRELCGRLARDESFCMEVGVEVDTR</sequence>
<feature type="region of interest" description="Disordered" evidence="4">
    <location>
        <begin position="101"/>
        <end position="148"/>
    </location>
</feature>